<reference evidence="6" key="1">
    <citation type="submission" date="2019-09" db="EMBL/GenBank/DDBJ databases">
        <title>Draft genome information of white flower Hibiscus syriacus.</title>
        <authorList>
            <person name="Kim Y.-M."/>
        </authorList>
    </citation>
    <scope>NUCLEOTIDE SEQUENCE [LARGE SCALE GENOMIC DNA]</scope>
    <source>
        <strain evidence="6">YM2019G1</strain>
    </source>
</reference>
<keyword evidence="7" id="KW-1185">Reference proteome</keyword>
<protein>
    <submittedName>
        <fullName evidence="6">Mitochondrial transcription termination factor family protein</fullName>
    </submittedName>
</protein>
<dbReference type="Proteomes" id="UP000436088">
    <property type="component" value="Unassembled WGS sequence"/>
</dbReference>
<keyword evidence="1" id="KW-0805">Transcription regulation</keyword>
<dbReference type="GO" id="GO:0006355">
    <property type="term" value="P:regulation of DNA-templated transcription"/>
    <property type="evidence" value="ECO:0007669"/>
    <property type="project" value="InterPro"/>
</dbReference>
<dbReference type="InterPro" id="IPR003441">
    <property type="entry name" value="NAC-dom"/>
</dbReference>
<evidence type="ECO:0000259" key="5">
    <source>
        <dbReference type="PROSITE" id="PS51005"/>
    </source>
</evidence>
<dbReference type="PANTHER" id="PTHR31719:SF164">
    <property type="entry name" value="NAC DOMAIN-CONTAINING PROTEIN"/>
    <property type="match status" value="1"/>
</dbReference>
<keyword evidence="4" id="KW-0539">Nucleus</keyword>
<evidence type="ECO:0000256" key="2">
    <source>
        <dbReference type="ARBA" id="ARBA00023125"/>
    </source>
</evidence>
<dbReference type="PROSITE" id="PS51005">
    <property type="entry name" value="NAC"/>
    <property type="match status" value="1"/>
</dbReference>
<dbReference type="SUPFAM" id="SSF101941">
    <property type="entry name" value="NAC domain"/>
    <property type="match status" value="1"/>
</dbReference>
<feature type="domain" description="NAC" evidence="5">
    <location>
        <begin position="10"/>
        <end position="162"/>
    </location>
</feature>
<dbReference type="EMBL" id="VEPZ02000813">
    <property type="protein sequence ID" value="KAE8718321.1"/>
    <property type="molecule type" value="Genomic_DNA"/>
</dbReference>
<accession>A0A6A3BR19</accession>
<comment type="caution">
    <text evidence="6">The sequence shown here is derived from an EMBL/GenBank/DDBJ whole genome shotgun (WGS) entry which is preliminary data.</text>
</comment>
<dbReference type="PANTHER" id="PTHR31719">
    <property type="entry name" value="NAC TRANSCRIPTION FACTOR 56"/>
    <property type="match status" value="1"/>
</dbReference>
<keyword evidence="3" id="KW-0804">Transcription</keyword>
<organism evidence="6 7">
    <name type="scientific">Hibiscus syriacus</name>
    <name type="common">Rose of Sharon</name>
    <dbReference type="NCBI Taxonomy" id="106335"/>
    <lineage>
        <taxon>Eukaryota</taxon>
        <taxon>Viridiplantae</taxon>
        <taxon>Streptophyta</taxon>
        <taxon>Embryophyta</taxon>
        <taxon>Tracheophyta</taxon>
        <taxon>Spermatophyta</taxon>
        <taxon>Magnoliopsida</taxon>
        <taxon>eudicotyledons</taxon>
        <taxon>Gunneridae</taxon>
        <taxon>Pentapetalae</taxon>
        <taxon>rosids</taxon>
        <taxon>malvids</taxon>
        <taxon>Malvales</taxon>
        <taxon>Malvaceae</taxon>
        <taxon>Malvoideae</taxon>
        <taxon>Hibiscus</taxon>
    </lineage>
</organism>
<dbReference type="AlphaFoldDB" id="A0A6A3BR19"/>
<evidence type="ECO:0000256" key="4">
    <source>
        <dbReference type="ARBA" id="ARBA00023242"/>
    </source>
</evidence>
<evidence type="ECO:0000313" key="7">
    <source>
        <dbReference type="Proteomes" id="UP000436088"/>
    </source>
</evidence>
<proteinExistence type="predicted"/>
<dbReference type="InterPro" id="IPR036093">
    <property type="entry name" value="NAC_dom_sf"/>
</dbReference>
<dbReference type="Gene3D" id="2.170.150.80">
    <property type="entry name" value="NAC domain"/>
    <property type="match status" value="1"/>
</dbReference>
<sequence>MDSDEYRMNIPPGFQFLPTDNELITCYLWKKAKGKPLPCNYILDCEIYGDKDKEPWKIFGEATSETFYVFTKLKKKGKGRRIDRIAGSGTWKGQRTDPIMDSNNNHIGDKKLFSFQVKERSHDKENGHWIMTEFSLLNDDQGNRPPEHDKDDSIDIVNSLKRTLPSLYYVEDEIADPWTSKRFRGNCNYGKCFKIATMHSIYRQPFRYINNSSI</sequence>
<dbReference type="GO" id="GO:0003677">
    <property type="term" value="F:DNA binding"/>
    <property type="evidence" value="ECO:0007669"/>
    <property type="project" value="UniProtKB-KW"/>
</dbReference>
<keyword evidence="2" id="KW-0238">DNA-binding</keyword>
<dbReference type="GO" id="GO:0048731">
    <property type="term" value="P:system development"/>
    <property type="evidence" value="ECO:0007669"/>
    <property type="project" value="TreeGrafter"/>
</dbReference>
<evidence type="ECO:0000313" key="6">
    <source>
        <dbReference type="EMBL" id="KAE8718321.1"/>
    </source>
</evidence>
<evidence type="ECO:0000256" key="3">
    <source>
        <dbReference type="ARBA" id="ARBA00023163"/>
    </source>
</evidence>
<gene>
    <name evidence="6" type="ORF">F3Y22_tig00110015pilonHSYRG00155</name>
</gene>
<name>A0A6A3BR19_HIBSY</name>
<evidence type="ECO:0000256" key="1">
    <source>
        <dbReference type="ARBA" id="ARBA00023015"/>
    </source>
</evidence>
<dbReference type="Pfam" id="PF02365">
    <property type="entry name" value="NAM"/>
    <property type="match status" value="1"/>
</dbReference>